<reference evidence="1" key="1">
    <citation type="journal article" date="2022" name="bioRxiv">
        <title>Sequencing and chromosome-scale assembly of the giantPleurodeles waltlgenome.</title>
        <authorList>
            <person name="Brown T."/>
            <person name="Elewa A."/>
            <person name="Iarovenko S."/>
            <person name="Subramanian E."/>
            <person name="Araus A.J."/>
            <person name="Petzold A."/>
            <person name="Susuki M."/>
            <person name="Suzuki K.-i.T."/>
            <person name="Hayashi T."/>
            <person name="Toyoda A."/>
            <person name="Oliveira C."/>
            <person name="Osipova E."/>
            <person name="Leigh N.D."/>
            <person name="Simon A."/>
            <person name="Yun M.H."/>
        </authorList>
    </citation>
    <scope>NUCLEOTIDE SEQUENCE</scope>
    <source>
        <strain evidence="1">20211129_DDA</strain>
        <tissue evidence="1">Liver</tissue>
    </source>
</reference>
<evidence type="ECO:0000313" key="1">
    <source>
        <dbReference type="EMBL" id="KAJ1215213.1"/>
    </source>
</evidence>
<keyword evidence="2" id="KW-1185">Reference proteome</keyword>
<dbReference type="AlphaFoldDB" id="A0AAV7WRS8"/>
<protein>
    <submittedName>
        <fullName evidence="1">Uncharacterized protein</fullName>
    </submittedName>
</protein>
<gene>
    <name evidence="1" type="ORF">NDU88_002822</name>
</gene>
<sequence>MIKEAFHSAAILLNCPVSGARYELKRDRNVPDSIYASDRQIAGAIFVFADNGVDVSYLCCSTQSQASLDSVEKDLVPLAIKLSLAGNSKEYVKPAWRSHFLTPVKEAR</sequence>
<name>A0AAV7WRS8_PLEWA</name>
<dbReference type="EMBL" id="JANPWB010000001">
    <property type="protein sequence ID" value="KAJ1215213.1"/>
    <property type="molecule type" value="Genomic_DNA"/>
</dbReference>
<comment type="caution">
    <text evidence="1">The sequence shown here is derived from an EMBL/GenBank/DDBJ whole genome shotgun (WGS) entry which is preliminary data.</text>
</comment>
<organism evidence="1 2">
    <name type="scientific">Pleurodeles waltl</name>
    <name type="common">Iberian ribbed newt</name>
    <dbReference type="NCBI Taxonomy" id="8319"/>
    <lineage>
        <taxon>Eukaryota</taxon>
        <taxon>Metazoa</taxon>
        <taxon>Chordata</taxon>
        <taxon>Craniata</taxon>
        <taxon>Vertebrata</taxon>
        <taxon>Euteleostomi</taxon>
        <taxon>Amphibia</taxon>
        <taxon>Batrachia</taxon>
        <taxon>Caudata</taxon>
        <taxon>Salamandroidea</taxon>
        <taxon>Salamandridae</taxon>
        <taxon>Pleurodelinae</taxon>
        <taxon>Pleurodeles</taxon>
    </lineage>
</organism>
<dbReference type="Proteomes" id="UP001066276">
    <property type="component" value="Chromosome 1_1"/>
</dbReference>
<evidence type="ECO:0000313" key="2">
    <source>
        <dbReference type="Proteomes" id="UP001066276"/>
    </source>
</evidence>
<proteinExistence type="predicted"/>
<accession>A0AAV7WRS8</accession>